<name>A0A1L9RL45_ASPWE</name>
<evidence type="ECO:0000313" key="5">
    <source>
        <dbReference type="Proteomes" id="UP000184383"/>
    </source>
</evidence>
<reference evidence="5" key="1">
    <citation type="journal article" date="2017" name="Genome Biol.">
        <title>Comparative genomics reveals high biological diversity and specific adaptations in the industrially and medically important fungal genus Aspergillus.</title>
        <authorList>
            <person name="de Vries R.P."/>
            <person name="Riley R."/>
            <person name="Wiebenga A."/>
            <person name="Aguilar-Osorio G."/>
            <person name="Amillis S."/>
            <person name="Uchima C.A."/>
            <person name="Anderluh G."/>
            <person name="Asadollahi M."/>
            <person name="Askin M."/>
            <person name="Barry K."/>
            <person name="Battaglia E."/>
            <person name="Bayram O."/>
            <person name="Benocci T."/>
            <person name="Braus-Stromeyer S.A."/>
            <person name="Caldana C."/>
            <person name="Canovas D."/>
            <person name="Cerqueira G.C."/>
            <person name="Chen F."/>
            <person name="Chen W."/>
            <person name="Choi C."/>
            <person name="Clum A."/>
            <person name="Dos Santos R.A."/>
            <person name="Damasio A.R."/>
            <person name="Diallinas G."/>
            <person name="Emri T."/>
            <person name="Fekete E."/>
            <person name="Flipphi M."/>
            <person name="Freyberg S."/>
            <person name="Gallo A."/>
            <person name="Gournas C."/>
            <person name="Habgood R."/>
            <person name="Hainaut M."/>
            <person name="Harispe M.L."/>
            <person name="Henrissat B."/>
            <person name="Hilden K.S."/>
            <person name="Hope R."/>
            <person name="Hossain A."/>
            <person name="Karabika E."/>
            <person name="Karaffa L."/>
            <person name="Karanyi Z."/>
            <person name="Krasevec N."/>
            <person name="Kuo A."/>
            <person name="Kusch H."/>
            <person name="LaButti K."/>
            <person name="Lagendijk E.L."/>
            <person name="Lapidus A."/>
            <person name="Levasseur A."/>
            <person name="Lindquist E."/>
            <person name="Lipzen A."/>
            <person name="Logrieco A.F."/>
            <person name="MacCabe A."/>
            <person name="Maekelae M.R."/>
            <person name="Malavazi I."/>
            <person name="Melin P."/>
            <person name="Meyer V."/>
            <person name="Mielnichuk N."/>
            <person name="Miskei M."/>
            <person name="Molnar A.P."/>
            <person name="Mule G."/>
            <person name="Ngan C.Y."/>
            <person name="Orejas M."/>
            <person name="Orosz E."/>
            <person name="Ouedraogo J.P."/>
            <person name="Overkamp K.M."/>
            <person name="Park H.-S."/>
            <person name="Perrone G."/>
            <person name="Piumi F."/>
            <person name="Punt P.J."/>
            <person name="Ram A.F."/>
            <person name="Ramon A."/>
            <person name="Rauscher S."/>
            <person name="Record E."/>
            <person name="Riano-Pachon D.M."/>
            <person name="Robert V."/>
            <person name="Roehrig J."/>
            <person name="Ruller R."/>
            <person name="Salamov A."/>
            <person name="Salih N.S."/>
            <person name="Samson R.A."/>
            <person name="Sandor E."/>
            <person name="Sanguinetti M."/>
            <person name="Schuetze T."/>
            <person name="Sepcic K."/>
            <person name="Shelest E."/>
            <person name="Sherlock G."/>
            <person name="Sophianopoulou V."/>
            <person name="Squina F.M."/>
            <person name="Sun H."/>
            <person name="Susca A."/>
            <person name="Todd R.B."/>
            <person name="Tsang A."/>
            <person name="Unkles S.E."/>
            <person name="van de Wiele N."/>
            <person name="van Rossen-Uffink D."/>
            <person name="Oliveira J.V."/>
            <person name="Vesth T.C."/>
            <person name="Visser J."/>
            <person name="Yu J.-H."/>
            <person name="Zhou M."/>
            <person name="Andersen M.R."/>
            <person name="Archer D.B."/>
            <person name="Baker S.E."/>
            <person name="Benoit I."/>
            <person name="Brakhage A.A."/>
            <person name="Braus G.H."/>
            <person name="Fischer R."/>
            <person name="Frisvad J.C."/>
            <person name="Goldman G.H."/>
            <person name="Houbraken J."/>
            <person name="Oakley B."/>
            <person name="Pocsi I."/>
            <person name="Scazzocchio C."/>
            <person name="Seiboth B."/>
            <person name="vanKuyk P.A."/>
            <person name="Wortman J."/>
            <person name="Dyer P.S."/>
            <person name="Grigoriev I.V."/>
        </authorList>
    </citation>
    <scope>NUCLEOTIDE SEQUENCE [LARGE SCALE GENOMIC DNA]</scope>
    <source>
        <strain evidence="5">DTO 134E9</strain>
    </source>
</reference>
<accession>A0A1L9RL45</accession>
<organism evidence="4 5">
    <name type="scientific">Aspergillus wentii DTO 134E9</name>
    <dbReference type="NCBI Taxonomy" id="1073089"/>
    <lineage>
        <taxon>Eukaryota</taxon>
        <taxon>Fungi</taxon>
        <taxon>Dikarya</taxon>
        <taxon>Ascomycota</taxon>
        <taxon>Pezizomycotina</taxon>
        <taxon>Eurotiomycetes</taxon>
        <taxon>Eurotiomycetidae</taxon>
        <taxon>Eurotiales</taxon>
        <taxon>Aspergillaceae</taxon>
        <taxon>Aspergillus</taxon>
        <taxon>Aspergillus subgen. Cremei</taxon>
    </lineage>
</organism>
<evidence type="ECO:0000313" key="4">
    <source>
        <dbReference type="EMBL" id="OJJ35641.1"/>
    </source>
</evidence>
<dbReference type="EMBL" id="KV878212">
    <property type="protein sequence ID" value="OJJ35641.1"/>
    <property type="molecule type" value="Genomic_DNA"/>
</dbReference>
<keyword evidence="3" id="KW-0732">Signal</keyword>
<feature type="signal peptide" evidence="3">
    <location>
        <begin position="1"/>
        <end position="32"/>
    </location>
</feature>
<evidence type="ECO:0008006" key="6">
    <source>
        <dbReference type="Google" id="ProtNLM"/>
    </source>
</evidence>
<evidence type="ECO:0000256" key="2">
    <source>
        <dbReference type="SAM" id="Phobius"/>
    </source>
</evidence>
<dbReference type="AlphaFoldDB" id="A0A1L9RL45"/>
<feature type="chain" id="PRO_5013018993" description="Mid2 domain-containing protein" evidence="3">
    <location>
        <begin position="33"/>
        <end position="438"/>
    </location>
</feature>
<keyword evidence="2" id="KW-1133">Transmembrane helix</keyword>
<feature type="region of interest" description="Disordered" evidence="1">
    <location>
        <begin position="148"/>
        <end position="234"/>
    </location>
</feature>
<proteinExistence type="predicted"/>
<keyword evidence="5" id="KW-1185">Reference proteome</keyword>
<dbReference type="Proteomes" id="UP000184383">
    <property type="component" value="Unassembled WGS sequence"/>
</dbReference>
<dbReference type="RefSeq" id="XP_040689317.1">
    <property type="nucleotide sequence ID" value="XM_040828303.1"/>
</dbReference>
<sequence length="438" mass="46060">MARLTLIDIIGGRPSLLLLLTIVATCITPNCAFSLESRDSDTCPSSYNKCGSSKLPDNFCCSSSSTCVSLDDSSSAICCPSGQDCSYIAPITCDVQLQNATLYPKNVVKTTRLDEELPKCGDSCCPFGYTCQGDNTCALVKDSSATATSSISSSTPTFATSTKASSSETSNTSSASQASSTADASSTGTDAQPLSTISVTTPSSSSSSSPHSGISSLSANSVENSDSNSNSNNTTVTGNCPSFPSAAVAAGFFPGAVFGAMAILLSIFCLRRRQQKRDLPPSVKVFNHTKRSSNGTLIGISEPIPSDETSFRTDFLLQNNQKRTSDGARSMLQRTGTRVKSLFGATPKLSSRNSAKPPPLPITIAPRQPSTESIKVYTPPGVFATSGFLKPAPDPVDRPDTTFTEMMDRVGFKNNNGDPCYRVTDQDNKSGLRVQQNA</sequence>
<protein>
    <recommendedName>
        <fullName evidence="6">Mid2 domain-containing protein</fullName>
    </recommendedName>
</protein>
<keyword evidence="2" id="KW-0472">Membrane</keyword>
<feature type="transmembrane region" description="Helical" evidence="2">
    <location>
        <begin position="246"/>
        <end position="270"/>
    </location>
</feature>
<dbReference type="VEuPathDB" id="FungiDB:ASPWEDRAFT_112093"/>
<feature type="region of interest" description="Disordered" evidence="1">
    <location>
        <begin position="412"/>
        <end position="438"/>
    </location>
</feature>
<keyword evidence="2" id="KW-0812">Transmembrane</keyword>
<feature type="compositionally biased region" description="Low complexity" evidence="1">
    <location>
        <begin position="148"/>
        <end position="233"/>
    </location>
</feature>
<dbReference type="STRING" id="1073089.A0A1L9RL45"/>
<dbReference type="OrthoDB" id="5338512at2759"/>
<dbReference type="GeneID" id="63744151"/>
<evidence type="ECO:0000256" key="1">
    <source>
        <dbReference type="SAM" id="MobiDB-lite"/>
    </source>
</evidence>
<gene>
    <name evidence="4" type="ORF">ASPWEDRAFT_112093</name>
</gene>
<evidence type="ECO:0000256" key="3">
    <source>
        <dbReference type="SAM" id="SignalP"/>
    </source>
</evidence>